<dbReference type="GO" id="GO:0032580">
    <property type="term" value="C:Golgi cisterna membrane"/>
    <property type="evidence" value="ECO:0007669"/>
    <property type="project" value="TreeGrafter"/>
</dbReference>
<feature type="region of interest" description="Disordered" evidence="3">
    <location>
        <begin position="1"/>
        <end position="74"/>
    </location>
</feature>
<dbReference type="PANTHER" id="PTHR10881">
    <property type="entry name" value="GOLGIN SUBFAMILY A MEMBER-RELATED"/>
    <property type="match status" value="1"/>
</dbReference>
<feature type="region of interest" description="Disordered" evidence="3">
    <location>
        <begin position="989"/>
        <end position="1010"/>
    </location>
</feature>
<dbReference type="Proteomes" id="UP001378592">
    <property type="component" value="Unassembled WGS sequence"/>
</dbReference>
<organism evidence="5 6">
    <name type="scientific">Gryllus longicercus</name>
    <dbReference type="NCBI Taxonomy" id="2509291"/>
    <lineage>
        <taxon>Eukaryota</taxon>
        <taxon>Metazoa</taxon>
        <taxon>Ecdysozoa</taxon>
        <taxon>Arthropoda</taxon>
        <taxon>Hexapoda</taxon>
        <taxon>Insecta</taxon>
        <taxon>Pterygota</taxon>
        <taxon>Neoptera</taxon>
        <taxon>Polyneoptera</taxon>
        <taxon>Orthoptera</taxon>
        <taxon>Ensifera</taxon>
        <taxon>Gryllidea</taxon>
        <taxon>Grylloidea</taxon>
        <taxon>Gryllidae</taxon>
        <taxon>Gryllinae</taxon>
        <taxon>Gryllus</taxon>
    </lineage>
</organism>
<evidence type="ECO:0000256" key="2">
    <source>
        <dbReference type="SAM" id="Coils"/>
    </source>
</evidence>
<dbReference type="InterPro" id="IPR024858">
    <property type="entry name" value="GOLGA"/>
</dbReference>
<dbReference type="EMBL" id="JAZDUA010000229">
    <property type="protein sequence ID" value="KAK7863451.1"/>
    <property type="molecule type" value="Genomic_DNA"/>
</dbReference>
<proteinExistence type="predicted"/>
<feature type="region of interest" description="Disordered" evidence="3">
    <location>
        <begin position="397"/>
        <end position="424"/>
    </location>
</feature>
<feature type="coiled-coil region" evidence="2">
    <location>
        <begin position="895"/>
        <end position="985"/>
    </location>
</feature>
<evidence type="ECO:0000259" key="4">
    <source>
        <dbReference type="Pfam" id="PF15070"/>
    </source>
</evidence>
<evidence type="ECO:0000313" key="6">
    <source>
        <dbReference type="Proteomes" id="UP001378592"/>
    </source>
</evidence>
<feature type="compositionally biased region" description="Basic and acidic residues" evidence="3">
    <location>
        <begin position="1"/>
        <end position="11"/>
    </location>
</feature>
<feature type="compositionally biased region" description="Basic residues" evidence="3">
    <location>
        <begin position="12"/>
        <end position="22"/>
    </location>
</feature>
<feature type="domain" description="Golgin subfamily A conserved" evidence="4">
    <location>
        <begin position="831"/>
        <end position="986"/>
    </location>
</feature>
<feature type="compositionally biased region" description="Basic and acidic residues" evidence="3">
    <location>
        <begin position="34"/>
        <end position="44"/>
    </location>
</feature>
<dbReference type="GO" id="GO:0005801">
    <property type="term" value="C:cis-Golgi network"/>
    <property type="evidence" value="ECO:0007669"/>
    <property type="project" value="TreeGrafter"/>
</dbReference>
<evidence type="ECO:0000313" key="5">
    <source>
        <dbReference type="EMBL" id="KAK7863451.1"/>
    </source>
</evidence>
<comment type="caution">
    <text evidence="5">The sequence shown here is derived from an EMBL/GenBank/DDBJ whole genome shotgun (WGS) entry which is preliminary data.</text>
</comment>
<dbReference type="AlphaFoldDB" id="A0AAN9VHY8"/>
<name>A0AAN9VHY8_9ORTH</name>
<feature type="region of interest" description="Disordered" evidence="3">
    <location>
        <begin position="210"/>
        <end position="234"/>
    </location>
</feature>
<dbReference type="Pfam" id="PF15070">
    <property type="entry name" value="GOLGA2L5"/>
    <property type="match status" value="1"/>
</dbReference>
<feature type="region of interest" description="Disordered" evidence="3">
    <location>
        <begin position="857"/>
        <end position="881"/>
    </location>
</feature>
<keyword evidence="6" id="KW-1185">Reference proteome</keyword>
<dbReference type="Gene3D" id="1.10.287.1490">
    <property type="match status" value="1"/>
</dbReference>
<keyword evidence="1 2" id="KW-0175">Coiled coil</keyword>
<evidence type="ECO:0000256" key="3">
    <source>
        <dbReference type="SAM" id="MobiDB-lite"/>
    </source>
</evidence>
<dbReference type="InterPro" id="IPR043976">
    <property type="entry name" value="GOLGA_cons_dom"/>
</dbReference>
<feature type="compositionally biased region" description="Polar residues" evidence="3">
    <location>
        <begin position="45"/>
        <end position="57"/>
    </location>
</feature>
<reference evidence="5 6" key="1">
    <citation type="submission" date="2024-03" db="EMBL/GenBank/DDBJ databases">
        <title>The genome assembly and annotation of the cricket Gryllus longicercus Weissman &amp; Gray.</title>
        <authorList>
            <person name="Szrajer S."/>
            <person name="Gray D."/>
            <person name="Ylla G."/>
        </authorList>
    </citation>
    <scope>NUCLEOTIDE SEQUENCE [LARGE SCALE GENOMIC DNA]</scope>
    <source>
        <strain evidence="5">DAG 2021-001</strain>
        <tissue evidence="5">Whole body minus gut</tissue>
    </source>
</reference>
<accession>A0AAN9VHY8</accession>
<gene>
    <name evidence="5" type="ORF">R5R35_010491</name>
</gene>
<dbReference type="GO" id="GO:0000137">
    <property type="term" value="C:Golgi cis cisterna"/>
    <property type="evidence" value="ECO:0007669"/>
    <property type="project" value="TreeGrafter"/>
</dbReference>
<protein>
    <recommendedName>
        <fullName evidence="4">Golgin subfamily A conserved domain-containing protein</fullName>
    </recommendedName>
</protein>
<dbReference type="PANTHER" id="PTHR10881:SF46">
    <property type="entry name" value="GOLGIN SUBFAMILY A MEMBER 2"/>
    <property type="match status" value="1"/>
</dbReference>
<dbReference type="GO" id="GO:0007030">
    <property type="term" value="P:Golgi organization"/>
    <property type="evidence" value="ECO:0007669"/>
    <property type="project" value="TreeGrafter"/>
</dbReference>
<evidence type="ECO:0000256" key="1">
    <source>
        <dbReference type="ARBA" id="ARBA00023054"/>
    </source>
</evidence>
<feature type="compositionally biased region" description="Basic and acidic residues" evidence="3">
    <location>
        <begin position="221"/>
        <end position="234"/>
    </location>
</feature>
<sequence>MADMSQDEKRAAGWRKLKKYQQHKTSNSTKSTRNKQDSSDHRNGESYSLFTGFSEPQKNGIEHPKVPSPVAELEKQPVSPIYAKVSEKLHNENSETQTQIISTDHSVGSFVTNDVPPLMSAQSLATQGTVPVSANIFSSNFSSGANSFSEFFDNIQSGSDRENVFLPMNRTNVSADLLVDTQSIVKSPPFDEVHAATDHMSDELAIPESVEQKNVSDITDNSEKKSFHSVSKTDTKENIVKPEVTEEISNLSTAPSVLPSNLASSAESLRQLSLELSGLIDESVVTSAPTSVPPTREMERRNQELAALLASEQQKCERLQLQMKEYESRVSQLQIEASQHQTEQLARLQRELSTAQEQLQLHVQTVGILVGEKAELEAALSKSQQTAKQKAADVEELQGRLKASRHKVSDLERELGSATTASKQLESSVQQQNKELTRLKLEKEMTSKQLEEIEEEAAELRQNLDVRTNEVQTLQHELREKQSQLDLAQLKIQQLSLSDMTEMEKQLESLHQQKVGLERQLAELQQTVQALGSERDQANSQYQEYLHHVNGQMKSMADKLASATAENEQLSNREQSLVKHLSELEKQLQLLQQQNQRNRGKDSPSHVASTDLIQRLEQNIHTLEEEKEKLTLSMDSQIQENKVVQDQLDMYMSRVEELESMVESLKADQPDTRKLLAAMESDKVAASRAVGQNQKLKEQLLELEEGFIQVSNQKVDLTQELQKEQHLSKELGERLAQQELEISELRTQLAENEKMLQSLQKSTSEQLSRQMLKEDQIADQMRHYEAQGHMTETLQRELHQSKEVCRTLRAENDELRMKLARAAVPDVSEATEDQRDDLVESLKASVRQLTMERDQLLSQLQEKPPRESVGTDAPDDSFSNSDIDVKEYCNLKEAMEKLQTRFSKTMEEVAELSDEKQRLEHLVLQLQGETETIGEYIALYQMQRSILRQRAQEKDEQLARLARDREEVKIKLNELNRLIGQLVAENGKGPTSVSVSTSTPELNTVSGEPASEGIVNGDVIMKQQGTASEPENLKQELVHSNTAPAKTADKIIALLSEIETSTLVEPRNIETFHPCPWCSGRLITV</sequence>